<accession>A0ABW2SM25</accession>
<evidence type="ECO:0000313" key="5">
    <source>
        <dbReference type="Proteomes" id="UP001596527"/>
    </source>
</evidence>
<name>A0ABW2SM25_9ACTO</name>
<feature type="signal peptide" evidence="2">
    <location>
        <begin position="1"/>
        <end position="23"/>
    </location>
</feature>
<evidence type="ECO:0000256" key="1">
    <source>
        <dbReference type="SAM" id="MobiDB-lite"/>
    </source>
</evidence>
<organism evidence="4 5">
    <name type="scientific">Schaalia naturae</name>
    <dbReference type="NCBI Taxonomy" id="635203"/>
    <lineage>
        <taxon>Bacteria</taxon>
        <taxon>Bacillati</taxon>
        <taxon>Actinomycetota</taxon>
        <taxon>Actinomycetes</taxon>
        <taxon>Actinomycetales</taxon>
        <taxon>Actinomycetaceae</taxon>
        <taxon>Schaalia</taxon>
    </lineage>
</organism>
<dbReference type="InterPro" id="IPR027939">
    <property type="entry name" value="NMT1/THI5"/>
</dbReference>
<comment type="caution">
    <text evidence="4">The sequence shown here is derived from an EMBL/GenBank/DDBJ whole genome shotgun (WGS) entry which is preliminary data.</text>
</comment>
<evidence type="ECO:0000256" key="2">
    <source>
        <dbReference type="SAM" id="SignalP"/>
    </source>
</evidence>
<dbReference type="EMBL" id="JBHTEF010000001">
    <property type="protein sequence ID" value="MFC7580418.1"/>
    <property type="molecule type" value="Genomic_DNA"/>
</dbReference>
<dbReference type="Proteomes" id="UP001596527">
    <property type="component" value="Unassembled WGS sequence"/>
</dbReference>
<feature type="domain" description="SsuA/THI5-like" evidence="3">
    <location>
        <begin position="59"/>
        <end position="272"/>
    </location>
</feature>
<dbReference type="RefSeq" id="WP_380972403.1">
    <property type="nucleotide sequence ID" value="NZ_JBHTEF010000001.1"/>
</dbReference>
<evidence type="ECO:0000259" key="3">
    <source>
        <dbReference type="Pfam" id="PF09084"/>
    </source>
</evidence>
<dbReference type="PANTHER" id="PTHR31528">
    <property type="entry name" value="4-AMINO-5-HYDROXYMETHYL-2-METHYLPYRIMIDINE PHOSPHATE SYNTHASE THI11-RELATED"/>
    <property type="match status" value="1"/>
</dbReference>
<evidence type="ECO:0000313" key="4">
    <source>
        <dbReference type="EMBL" id="MFC7580418.1"/>
    </source>
</evidence>
<feature type="region of interest" description="Disordered" evidence="1">
    <location>
        <begin position="25"/>
        <end position="45"/>
    </location>
</feature>
<keyword evidence="5" id="KW-1185">Reference proteome</keyword>
<dbReference type="PROSITE" id="PS51257">
    <property type="entry name" value="PROKAR_LIPOPROTEIN"/>
    <property type="match status" value="1"/>
</dbReference>
<feature type="chain" id="PRO_5045654160" evidence="2">
    <location>
        <begin position="24"/>
        <end position="351"/>
    </location>
</feature>
<keyword evidence="2" id="KW-0732">Signal</keyword>
<dbReference type="Gene3D" id="3.40.190.10">
    <property type="entry name" value="Periplasmic binding protein-like II"/>
    <property type="match status" value="2"/>
</dbReference>
<dbReference type="Pfam" id="PF09084">
    <property type="entry name" value="NMT1"/>
    <property type="match status" value="1"/>
</dbReference>
<sequence>MRRHLIALTAVPLALALGSAGCAGQDQQSAEQSGTPSSGGAQSGGGADDVTIGLTYIPNVQFSPVYVAQEDGIYASEGIDTTIRHHGTDEGLFTALAAGEEDVVLASGDEVLQARDQGLDLVSISAYYQSYPVTIIVPEDSPITSTGDLEGRRIGVPGEYGSTWLGLLAALDAASLTDQDVTVVSIGYTQQAALAGGEVDAVVGFTNNDLVQFQQAGMAVRTIDLDPDTTPLVGASLISTRSWLDAHPDEARAVVAGTVAGIQRVVDDPDHAVEATEAYDDTLSGAEALNGARAVLAATTPLFTDADGAVTGEQDLDRWKAMGSFLTGIPGMLSSAPDMDAAVTNDYVQVP</sequence>
<dbReference type="SUPFAM" id="SSF53850">
    <property type="entry name" value="Periplasmic binding protein-like II"/>
    <property type="match status" value="1"/>
</dbReference>
<protein>
    <submittedName>
        <fullName evidence="4">ABC transporter substrate-binding protein</fullName>
    </submittedName>
</protein>
<dbReference type="InterPro" id="IPR015168">
    <property type="entry name" value="SsuA/THI5"/>
</dbReference>
<dbReference type="PANTHER" id="PTHR31528:SF15">
    <property type="entry name" value="RIBOFLAVIN-BINDING PROTEIN RIBY"/>
    <property type="match status" value="1"/>
</dbReference>
<proteinExistence type="predicted"/>
<gene>
    <name evidence="4" type="ORF">ACFQWG_04175</name>
</gene>
<reference evidence="5" key="1">
    <citation type="journal article" date="2019" name="Int. J. Syst. Evol. Microbiol.">
        <title>The Global Catalogue of Microorganisms (GCM) 10K type strain sequencing project: providing services to taxonomists for standard genome sequencing and annotation.</title>
        <authorList>
            <consortium name="The Broad Institute Genomics Platform"/>
            <consortium name="The Broad Institute Genome Sequencing Center for Infectious Disease"/>
            <person name="Wu L."/>
            <person name="Ma J."/>
        </authorList>
    </citation>
    <scope>NUCLEOTIDE SEQUENCE [LARGE SCALE GENOMIC DNA]</scope>
    <source>
        <strain evidence="5">CCUG 56698</strain>
    </source>
</reference>